<dbReference type="InterPro" id="IPR036504">
    <property type="entry name" value="CGI121/TPRKB_sf"/>
</dbReference>
<dbReference type="PIRSF" id="PIRSF022062">
    <property type="entry name" value="UCP022062"/>
    <property type="match status" value="1"/>
</dbReference>
<dbReference type="SUPFAM" id="SSF143870">
    <property type="entry name" value="PF0523-like"/>
    <property type="match status" value="1"/>
</dbReference>
<evidence type="ECO:0000256" key="1">
    <source>
        <dbReference type="ARBA" id="ARBA00005546"/>
    </source>
</evidence>
<keyword evidence="3" id="KW-1185">Reference proteome</keyword>
<dbReference type="Proteomes" id="UP000034723">
    <property type="component" value="Chromosome"/>
</dbReference>
<protein>
    <recommendedName>
        <fullName evidence="4">Kinase binding protein CGI-121</fullName>
    </recommendedName>
</protein>
<dbReference type="AlphaFoldDB" id="A0A0F7DBU7"/>
<evidence type="ECO:0008006" key="4">
    <source>
        <dbReference type="Google" id="ProtNLM"/>
    </source>
</evidence>
<reference evidence="2 3" key="1">
    <citation type="submission" date="2015-04" db="EMBL/GenBank/DDBJ databases">
        <title>The complete genome sequence of the hyperthermophilic, obligate iron-reducing archaeon Geoglobus ahangari strain 234T.</title>
        <authorList>
            <person name="Manzella M.P."/>
            <person name="Holmes D.E."/>
            <person name="Rocheleau J.M."/>
            <person name="Chung A."/>
            <person name="Reguera G."/>
            <person name="Kashefi K."/>
        </authorList>
    </citation>
    <scope>NUCLEOTIDE SEQUENCE [LARGE SCALE GENOMIC DNA]</scope>
    <source>
        <strain evidence="2 3">234</strain>
    </source>
</reference>
<dbReference type="EMBL" id="CP011267">
    <property type="protein sequence ID" value="AKG91711.1"/>
    <property type="molecule type" value="Genomic_DNA"/>
</dbReference>
<dbReference type="InParanoid" id="A0A0F7DBU7"/>
<dbReference type="InterPro" id="IPR013926">
    <property type="entry name" value="CGI121/TPRKB"/>
</dbReference>
<dbReference type="STRING" id="113653.GAH_00963"/>
<accession>A0A0F7DBU7</accession>
<dbReference type="HOGENOM" id="CLU_103619_1_1_2"/>
<sequence length="155" mass="17484">MRVYQGRVKVENVREFLSKLPDGCVLVNADYVVDLDSVRFAAEKALKMWEAGKRVAKTLSMEILLHVAATRQINQALELGLREGENRVVVVDVSGCRASLEGLGFREEDVLELDEEKVRRVCEFYDIGDEELEIAGVEKLGLLVRERMALFAISK</sequence>
<dbReference type="RefSeq" id="WP_048095000.1">
    <property type="nucleotide sequence ID" value="NZ_CP011267.1"/>
</dbReference>
<comment type="similarity">
    <text evidence="1">Belongs to the CGI121/TPRKB family.</text>
</comment>
<proteinExistence type="inferred from homology"/>
<name>A0A0F7DBU7_9EURY</name>
<dbReference type="KEGG" id="gah:GAH_00963"/>
<evidence type="ECO:0000313" key="2">
    <source>
        <dbReference type="EMBL" id="AKG91711.1"/>
    </source>
</evidence>
<dbReference type="Pfam" id="PF08617">
    <property type="entry name" value="CGI-121"/>
    <property type="match status" value="1"/>
</dbReference>
<evidence type="ECO:0000313" key="3">
    <source>
        <dbReference type="Proteomes" id="UP000034723"/>
    </source>
</evidence>
<dbReference type="InterPro" id="IPR016799">
    <property type="entry name" value="UCP022062"/>
</dbReference>
<dbReference type="NCBIfam" id="NF011465">
    <property type="entry name" value="PRK14886.1-1"/>
    <property type="match status" value="1"/>
</dbReference>
<organism evidence="2 3">
    <name type="scientific">Geoglobus ahangari</name>
    <dbReference type="NCBI Taxonomy" id="113653"/>
    <lineage>
        <taxon>Archaea</taxon>
        <taxon>Methanobacteriati</taxon>
        <taxon>Methanobacteriota</taxon>
        <taxon>Archaeoglobi</taxon>
        <taxon>Archaeoglobales</taxon>
        <taxon>Archaeoglobaceae</taxon>
        <taxon>Geoglobus</taxon>
    </lineage>
</organism>
<dbReference type="GeneID" id="24803540"/>
<gene>
    <name evidence="2" type="ORF">GAH_00963</name>
</gene>
<dbReference type="OrthoDB" id="69587at2157"/>
<dbReference type="Gene3D" id="3.30.2380.10">
    <property type="entry name" value="CGI121/TPRKB"/>
    <property type="match status" value="1"/>
</dbReference>